<gene>
    <name evidence="1" type="ORF">OMM_10253</name>
</gene>
<reference evidence="2" key="1">
    <citation type="submission" date="2012-11" db="EMBL/GenBank/DDBJ databases">
        <authorList>
            <person name="Lucero-Rivera Y.E."/>
            <person name="Tovar-Ramirez D."/>
        </authorList>
    </citation>
    <scope>NUCLEOTIDE SEQUENCE [LARGE SCALE GENOMIC DNA]</scope>
    <source>
        <strain evidence="2">Araruama</strain>
    </source>
</reference>
<dbReference type="EMBL" id="ATBP01000858">
    <property type="protein sequence ID" value="ETR68700.1"/>
    <property type="molecule type" value="Genomic_DNA"/>
</dbReference>
<dbReference type="AlphaFoldDB" id="A0A1V1P1J5"/>
<sequence length="84" mass="9643">MIGQFNGAKLVLCIDNRGNEASLEKWKVYPCIPDKEAEMHNEIRVIDEEGEDYIYPSDIFSPISLDAHVAEMFISQNTINYQYA</sequence>
<proteinExistence type="predicted"/>
<accession>A0A1V1P1J5</accession>
<dbReference type="Proteomes" id="UP000189670">
    <property type="component" value="Unassembled WGS sequence"/>
</dbReference>
<evidence type="ECO:0000313" key="1">
    <source>
        <dbReference type="EMBL" id="ETR68700.1"/>
    </source>
</evidence>
<protein>
    <submittedName>
        <fullName evidence="1">Uncharacterized protein</fullName>
    </submittedName>
</protein>
<name>A0A1V1P1J5_9BACT</name>
<organism evidence="1 2">
    <name type="scientific">Candidatus Magnetoglobus multicellularis str. Araruama</name>
    <dbReference type="NCBI Taxonomy" id="890399"/>
    <lineage>
        <taxon>Bacteria</taxon>
        <taxon>Pseudomonadati</taxon>
        <taxon>Thermodesulfobacteriota</taxon>
        <taxon>Desulfobacteria</taxon>
        <taxon>Desulfobacterales</taxon>
        <taxon>Desulfobacteraceae</taxon>
        <taxon>Candidatus Magnetoglobus</taxon>
    </lineage>
</organism>
<evidence type="ECO:0000313" key="2">
    <source>
        <dbReference type="Proteomes" id="UP000189670"/>
    </source>
</evidence>
<comment type="caution">
    <text evidence="1">The sequence shown here is derived from an EMBL/GenBank/DDBJ whole genome shotgun (WGS) entry which is preliminary data.</text>
</comment>